<feature type="region of interest" description="Disordered" evidence="1">
    <location>
        <begin position="43"/>
        <end position="70"/>
    </location>
</feature>
<feature type="compositionally biased region" description="Polar residues" evidence="1">
    <location>
        <begin position="51"/>
        <end position="62"/>
    </location>
</feature>
<gene>
    <name evidence="2" type="ORF">FM125_08155</name>
</gene>
<sequence length="70" mass="7778">MLHDVDPPGVLRPPRRRPLPCVCCCKHTPGDRKCKHQARRILVHRGDESVNSRSTAGETPGQSRLPRSAS</sequence>
<reference evidence="2 3" key="1">
    <citation type="submission" date="2017-02" db="EMBL/GenBank/DDBJ databases">
        <authorList>
            <person name="Peterson S.W."/>
        </authorList>
    </citation>
    <scope>NUCLEOTIDE SEQUENCE [LARGE SCALE GENOMIC DNA]</scope>
    <source>
        <strain evidence="2 3">2B3F</strain>
    </source>
</reference>
<evidence type="ECO:0000256" key="1">
    <source>
        <dbReference type="SAM" id="MobiDB-lite"/>
    </source>
</evidence>
<evidence type="ECO:0000313" key="2">
    <source>
        <dbReference type="EMBL" id="SJN30539.1"/>
    </source>
</evidence>
<protein>
    <submittedName>
        <fullName evidence="2">Uncharacterized protein</fullName>
    </submittedName>
</protein>
<evidence type="ECO:0000313" key="3">
    <source>
        <dbReference type="Proteomes" id="UP000196230"/>
    </source>
</evidence>
<accession>A0A1R4JEX8</accession>
<dbReference type="Proteomes" id="UP000196230">
    <property type="component" value="Unassembled WGS sequence"/>
</dbReference>
<name>A0A1R4JEX8_9MICC</name>
<dbReference type="EMBL" id="FUKP01000056">
    <property type="protein sequence ID" value="SJN30539.1"/>
    <property type="molecule type" value="Genomic_DNA"/>
</dbReference>
<organism evidence="2 3">
    <name type="scientific">Micrococcus lylae</name>
    <dbReference type="NCBI Taxonomy" id="1273"/>
    <lineage>
        <taxon>Bacteria</taxon>
        <taxon>Bacillati</taxon>
        <taxon>Actinomycetota</taxon>
        <taxon>Actinomycetes</taxon>
        <taxon>Micrococcales</taxon>
        <taxon>Micrococcaceae</taxon>
        <taxon>Micrococcus</taxon>
    </lineage>
</organism>
<dbReference type="AlphaFoldDB" id="A0A1R4JEX8"/>
<proteinExistence type="predicted"/>